<dbReference type="AlphaFoldDB" id="A0A672K7Z2"/>
<keyword evidence="5 8" id="KW-0802">TPR repeat</keyword>
<dbReference type="PANTHER" id="PTHR10271:SF29">
    <property type="entry name" value="INTERFERON-INDUCED PROTEIN WITH TETRATRICOPEPTIDE REPEATS-RELATED"/>
    <property type="match status" value="1"/>
</dbReference>
<evidence type="ECO:0000256" key="4">
    <source>
        <dbReference type="ARBA" id="ARBA00022737"/>
    </source>
</evidence>
<keyword evidence="2" id="KW-0963">Cytoplasm</keyword>
<keyword evidence="11" id="KW-1185">Reference proteome</keyword>
<dbReference type="Proteomes" id="UP000472262">
    <property type="component" value="Unassembled WGS sequence"/>
</dbReference>
<dbReference type="Pfam" id="PF23679">
    <property type="entry name" value="UPA-FIIND"/>
    <property type="match status" value="1"/>
</dbReference>
<proteinExistence type="inferred from homology"/>
<comment type="similarity">
    <text evidence="7">Belongs to the IFIT family.</text>
</comment>
<dbReference type="SUPFAM" id="SSF48452">
    <property type="entry name" value="TPR-like"/>
    <property type="match status" value="3"/>
</dbReference>
<dbReference type="InterPro" id="IPR025307">
    <property type="entry name" value="FIIND_dom"/>
</dbReference>
<evidence type="ECO:0000256" key="2">
    <source>
        <dbReference type="ARBA" id="ARBA00022490"/>
    </source>
</evidence>
<dbReference type="PROSITE" id="PS50005">
    <property type="entry name" value="TPR"/>
    <property type="match status" value="2"/>
</dbReference>
<evidence type="ECO:0000256" key="6">
    <source>
        <dbReference type="ARBA" id="ARBA00022859"/>
    </source>
</evidence>
<evidence type="ECO:0000313" key="11">
    <source>
        <dbReference type="Proteomes" id="UP000472262"/>
    </source>
</evidence>
<keyword evidence="4" id="KW-0677">Repeat</keyword>
<evidence type="ECO:0000256" key="3">
    <source>
        <dbReference type="ARBA" id="ARBA00022588"/>
    </source>
</evidence>
<evidence type="ECO:0000259" key="9">
    <source>
        <dbReference type="PROSITE" id="PS51830"/>
    </source>
</evidence>
<dbReference type="GO" id="GO:0051607">
    <property type="term" value="P:defense response to virus"/>
    <property type="evidence" value="ECO:0007669"/>
    <property type="project" value="TreeGrafter"/>
</dbReference>
<dbReference type="Gene3D" id="3.40.50.300">
    <property type="entry name" value="P-loop containing nucleotide triphosphate hydrolases"/>
    <property type="match status" value="1"/>
</dbReference>
<evidence type="ECO:0000256" key="8">
    <source>
        <dbReference type="PROSITE-ProRule" id="PRU00339"/>
    </source>
</evidence>
<dbReference type="SMART" id="SM00028">
    <property type="entry name" value="TPR"/>
    <property type="match status" value="5"/>
</dbReference>
<dbReference type="InterPro" id="IPR019734">
    <property type="entry name" value="TPR_rpt"/>
</dbReference>
<dbReference type="PANTHER" id="PTHR10271">
    <property type="entry name" value="INTERFERON-INDUCED PROTEIN WITH TETRATRICOPEPTIDE REPEATS"/>
    <property type="match status" value="1"/>
</dbReference>
<dbReference type="FunCoup" id="A0A672K7Z2">
    <property type="interactions" value="44"/>
</dbReference>
<protein>
    <recommendedName>
        <fullName evidence="9">FIIND domain-containing protein</fullName>
    </recommendedName>
</protein>
<reference evidence="10" key="1">
    <citation type="submission" date="2025-08" db="UniProtKB">
        <authorList>
            <consortium name="Ensembl"/>
        </authorList>
    </citation>
    <scope>IDENTIFICATION</scope>
</reference>
<name>A0A672K7Z2_SINGR</name>
<organism evidence="10 11">
    <name type="scientific">Sinocyclocheilus grahami</name>
    <name type="common">Dianchi golden-line fish</name>
    <name type="synonym">Barbus grahami</name>
    <dbReference type="NCBI Taxonomy" id="75366"/>
    <lineage>
        <taxon>Eukaryota</taxon>
        <taxon>Metazoa</taxon>
        <taxon>Chordata</taxon>
        <taxon>Craniata</taxon>
        <taxon>Vertebrata</taxon>
        <taxon>Euteleostomi</taxon>
        <taxon>Actinopterygii</taxon>
        <taxon>Neopterygii</taxon>
        <taxon>Teleostei</taxon>
        <taxon>Ostariophysi</taxon>
        <taxon>Cypriniformes</taxon>
        <taxon>Cyprinidae</taxon>
        <taxon>Cyprininae</taxon>
        <taxon>Sinocyclocheilus</taxon>
    </lineage>
</organism>
<evidence type="ECO:0000256" key="7">
    <source>
        <dbReference type="ARBA" id="ARBA00038336"/>
    </source>
</evidence>
<dbReference type="FunFam" id="1.25.40.10:FF:000036">
    <property type="entry name" value="interferon-induced protein with tetratricopeptide repeats 5"/>
    <property type="match status" value="1"/>
</dbReference>
<feature type="domain" description="FIIND" evidence="9">
    <location>
        <begin position="659"/>
        <end position="944"/>
    </location>
</feature>
<accession>A0A672K7Z2</accession>
<feature type="repeat" description="TPR" evidence="8">
    <location>
        <begin position="246"/>
        <end position="279"/>
    </location>
</feature>
<dbReference type="Pfam" id="PF13553">
    <property type="entry name" value="FIIND"/>
    <property type="match status" value="1"/>
</dbReference>
<sequence>ILEGALKSKLLLQECHFTWSLREEDDFVLCDLLNRLEEQIQLECKEARVTRAYNSLGFVQYLYGNQQEALANLQKSVELAKEHYKDSDEVLIVTYGDLAWLHYHINEFSKCEEYLRELERICRKFSGGFTYTVEVLREKGWTFLKFSNKYSHAAKECFRQALEMNPENSDLNAGYAIALYRTTKDTPDSSDSPTIKQLERAIELNPDDAVLLLLLALRMLNNRDDKTFEPALKKVIVALRMSPENPHVIRYTAKFFRQLGNMDIAINLLEDALQATPNSAFIHHQLAMCYKKKKIYLEKKHRMHGKAKFNVKESDEIQQYLDQCIYHLDRAISLKPSFVNAVADLALHHGQLGSFKADRLFEEAFKLAYNEKKHLQAVHFLCGQYQLYYKRSEPLAFQHFMQGLRLQPKSELGKLCEDKLKTMMQHRIKWLKSPDDGMVCGIQGFIHEVKSEKLKAEEFYERALKNALNFGEIFTEIRIWLMSFSETEKSVLSLIFDGGSYEVESGRIKTFKGSMNKKIVHLVDIDICNVKSILRWEKLTPGPHAVLLAFTLHDDKFTDQTKEILENLEFLGEKFWNHVVVVCCSSNAVVAQRSILEWLLEKCGHRCYICGSAPETTERRELSDKIQMMIRSNNSMHLVLPDISDGESQSPSGILRRLDLKDYLFTPEVIIQEGQRKYRLQCSHAGWFHCEFTQIGFNMEGEGEVLYRTILQDNDCPVPTNYSQAGPVYDIKCVQGELSQLRLPHCETSIEDACHFMSVIHNSNKIVDILKPQNITSTHVTVSIKGTSKFFISKKENWFTGHWTKMLSQVMLFYLQPAHRLHVFLQPRSVDPREVEKSNKDYTLIQTVCECMLKYECVYSMSCDPVAEHGLSETPKIQPVDTKLHCTKKWKHYYPTFDIKLPDGVMDVGLHLKKENPKEGKVEVVWSRDITLTGKILYCLCEWNTKLIQRVRNVNVILDHLGDINANEQVNKIRAMATSLEKNEGHL</sequence>
<dbReference type="Ensembl" id="ENSSGRT00000008058.1">
    <property type="protein sequence ID" value="ENSSGRP00000007381.1"/>
    <property type="gene ID" value="ENSSGRG00000005039.1"/>
</dbReference>
<reference evidence="10" key="2">
    <citation type="submission" date="2025-09" db="UniProtKB">
        <authorList>
            <consortium name="Ensembl"/>
        </authorList>
    </citation>
    <scope>IDENTIFICATION</scope>
</reference>
<evidence type="ECO:0000313" key="10">
    <source>
        <dbReference type="Ensembl" id="ENSSGRP00000007381.1"/>
    </source>
</evidence>
<dbReference type="Pfam" id="PF13181">
    <property type="entry name" value="TPR_8"/>
    <property type="match status" value="1"/>
</dbReference>
<dbReference type="InterPro" id="IPR027417">
    <property type="entry name" value="P-loop_NTPase"/>
</dbReference>
<dbReference type="GO" id="GO:0045087">
    <property type="term" value="P:innate immune response"/>
    <property type="evidence" value="ECO:0007669"/>
    <property type="project" value="UniProtKB-KW"/>
</dbReference>
<keyword evidence="3" id="KW-0399">Innate immunity</keyword>
<dbReference type="InterPro" id="IPR011990">
    <property type="entry name" value="TPR-like_helical_dom_sf"/>
</dbReference>
<keyword evidence="6" id="KW-0391">Immunity</keyword>
<dbReference type="Gene3D" id="1.25.40.10">
    <property type="entry name" value="Tetratricopeptide repeat domain"/>
    <property type="match status" value="3"/>
</dbReference>
<dbReference type="PROSITE" id="PS51830">
    <property type="entry name" value="FIIND"/>
    <property type="match status" value="1"/>
</dbReference>
<dbReference type="GO" id="GO:0005829">
    <property type="term" value="C:cytosol"/>
    <property type="evidence" value="ECO:0007669"/>
    <property type="project" value="UniProtKB-SubCell"/>
</dbReference>
<dbReference type="InParanoid" id="A0A672K7Z2"/>
<comment type="subcellular location">
    <subcellularLocation>
        <location evidence="1">Cytoplasm</location>
        <location evidence="1">Cytosol</location>
    </subcellularLocation>
</comment>
<evidence type="ECO:0000256" key="1">
    <source>
        <dbReference type="ARBA" id="ARBA00004514"/>
    </source>
</evidence>
<evidence type="ECO:0000256" key="5">
    <source>
        <dbReference type="ARBA" id="ARBA00022803"/>
    </source>
</evidence>
<feature type="repeat" description="TPR" evidence="8">
    <location>
        <begin position="50"/>
        <end position="83"/>
    </location>
</feature>